<dbReference type="PANTHER" id="PTHR11935">
    <property type="entry name" value="BETA LACTAMASE DOMAIN"/>
    <property type="match status" value="1"/>
</dbReference>
<name>A0A8J1UHG6_OWEFU</name>
<dbReference type="InterPro" id="IPR035680">
    <property type="entry name" value="Clx_II_MBL"/>
</dbReference>
<dbReference type="SMART" id="SM00849">
    <property type="entry name" value="Lactamase_B"/>
    <property type="match status" value="1"/>
</dbReference>
<keyword evidence="7" id="KW-1185">Reference proteome</keyword>
<dbReference type="GO" id="GO:0004416">
    <property type="term" value="F:hydroxyacylglutathione hydrolase activity"/>
    <property type="evidence" value="ECO:0007669"/>
    <property type="project" value="InterPro"/>
</dbReference>
<dbReference type="NCBIfam" id="TIGR03413">
    <property type="entry name" value="GSH_gloB"/>
    <property type="match status" value="1"/>
</dbReference>
<comment type="caution">
    <text evidence="6">The sequence shown here is derived from an EMBL/GenBank/DDBJ whole genome shotgun (WGS) entry which is preliminary data.</text>
</comment>
<dbReference type="SUPFAM" id="SSF56281">
    <property type="entry name" value="Metallo-hydrolase/oxidoreductase"/>
    <property type="match status" value="1"/>
</dbReference>
<proteinExistence type="inferred from homology"/>
<dbReference type="InterPro" id="IPR001279">
    <property type="entry name" value="Metallo-B-lactamas"/>
</dbReference>
<evidence type="ECO:0000313" key="7">
    <source>
        <dbReference type="Proteomes" id="UP000749559"/>
    </source>
</evidence>
<sequence length="343" mass="38731">MLSLSTTGIIGIPLFVILYLIYRRMPKAGSPLFRLGYMLYTRTKVGYFYHRRELAKARQKYDDGHSVAQMAEFDGLRIIPIPIIMDNYCYLIVDDRTQTGILVDPADPDLILPVLKKESVNIVAVLCTHKHWDHSGGNSTFKRLYSNIKIYGGAVDRAQAVTHPVADGDVLDFSGLKFTVNFTPGHTVGHVVYTLNGAPFNAPDSLFSGDHLFLAGCGRMFEGSSTTMLRSLDVLCAMKDDTLVWPGHEYAKDNLEFCLTIEPNNDATMAKKAWVTEQRKNRISTCPSTIGEERRYNVFLRTGESSIWETLGLDNDTESERDTIRVKALSLLRQRKDKFKYKL</sequence>
<dbReference type="HAMAP" id="MF_01374">
    <property type="entry name" value="Glyoxalase_2"/>
    <property type="match status" value="1"/>
</dbReference>
<organism evidence="6 7">
    <name type="scientific">Owenia fusiformis</name>
    <name type="common">Polychaete worm</name>
    <dbReference type="NCBI Taxonomy" id="6347"/>
    <lineage>
        <taxon>Eukaryota</taxon>
        <taxon>Metazoa</taxon>
        <taxon>Spiralia</taxon>
        <taxon>Lophotrochozoa</taxon>
        <taxon>Annelida</taxon>
        <taxon>Polychaeta</taxon>
        <taxon>Sedentaria</taxon>
        <taxon>Canalipalpata</taxon>
        <taxon>Sabellida</taxon>
        <taxon>Oweniida</taxon>
        <taxon>Oweniidae</taxon>
        <taxon>Owenia</taxon>
    </lineage>
</organism>
<evidence type="ECO:0000256" key="4">
    <source>
        <dbReference type="ARBA" id="ARBA00022801"/>
    </source>
</evidence>
<dbReference type="InterPro" id="IPR032282">
    <property type="entry name" value="HAGH_C"/>
</dbReference>
<dbReference type="InterPro" id="IPR036866">
    <property type="entry name" value="RibonucZ/Hydroxyglut_hydro"/>
</dbReference>
<gene>
    <name evidence="6" type="ORF">OFUS_LOCUS14188</name>
</gene>
<dbReference type="GO" id="GO:0046872">
    <property type="term" value="F:metal ion binding"/>
    <property type="evidence" value="ECO:0007669"/>
    <property type="project" value="UniProtKB-KW"/>
</dbReference>
<dbReference type="Pfam" id="PF16123">
    <property type="entry name" value="HAGH_C"/>
    <property type="match status" value="1"/>
</dbReference>
<evidence type="ECO:0000256" key="5">
    <source>
        <dbReference type="ARBA" id="ARBA00022833"/>
    </source>
</evidence>
<accession>A0A8J1UHG6</accession>
<keyword evidence="4" id="KW-0378">Hydrolase</keyword>
<dbReference type="EMBL" id="CAIIXF020000007">
    <property type="protein sequence ID" value="CAH1788709.1"/>
    <property type="molecule type" value="Genomic_DNA"/>
</dbReference>
<dbReference type="Proteomes" id="UP000749559">
    <property type="component" value="Unassembled WGS sequence"/>
</dbReference>
<dbReference type="CDD" id="cd07723">
    <property type="entry name" value="hydroxyacylglutathione_hydrolase_MBL-fold"/>
    <property type="match status" value="1"/>
</dbReference>
<evidence type="ECO:0000256" key="1">
    <source>
        <dbReference type="ARBA" id="ARBA00001947"/>
    </source>
</evidence>
<evidence type="ECO:0000256" key="2">
    <source>
        <dbReference type="ARBA" id="ARBA00006759"/>
    </source>
</evidence>
<dbReference type="Pfam" id="PF00753">
    <property type="entry name" value="Lactamase_B"/>
    <property type="match status" value="1"/>
</dbReference>
<evidence type="ECO:0000313" key="6">
    <source>
        <dbReference type="EMBL" id="CAH1788709.1"/>
    </source>
</evidence>
<dbReference type="PANTHER" id="PTHR11935:SF116">
    <property type="entry name" value="HYDROLASE PNKD-RELATED"/>
    <property type="match status" value="1"/>
</dbReference>
<keyword evidence="3" id="KW-0479">Metal-binding</keyword>
<dbReference type="GO" id="GO:0005739">
    <property type="term" value="C:mitochondrion"/>
    <property type="evidence" value="ECO:0007669"/>
    <property type="project" value="TreeGrafter"/>
</dbReference>
<protein>
    <submittedName>
        <fullName evidence="6">Uncharacterized protein</fullName>
    </submittedName>
</protein>
<comment type="cofactor">
    <cofactor evidence="1">
        <name>Zn(2+)</name>
        <dbReference type="ChEBI" id="CHEBI:29105"/>
    </cofactor>
</comment>
<reference evidence="6" key="1">
    <citation type="submission" date="2022-03" db="EMBL/GenBank/DDBJ databases">
        <authorList>
            <person name="Martin C."/>
        </authorList>
    </citation>
    <scope>NUCLEOTIDE SEQUENCE</scope>
</reference>
<dbReference type="OrthoDB" id="449487at2759"/>
<evidence type="ECO:0000256" key="3">
    <source>
        <dbReference type="ARBA" id="ARBA00022723"/>
    </source>
</evidence>
<dbReference type="Gene3D" id="3.60.15.10">
    <property type="entry name" value="Ribonuclease Z/Hydroxyacylglutathione hydrolase-like"/>
    <property type="match status" value="1"/>
</dbReference>
<keyword evidence="5" id="KW-0862">Zinc</keyword>
<dbReference type="InterPro" id="IPR017782">
    <property type="entry name" value="Hydroxyacylglutathione_Hdrlase"/>
</dbReference>
<dbReference type="AlphaFoldDB" id="A0A8J1UHG6"/>
<comment type="similarity">
    <text evidence="2">Belongs to the metallo-beta-lactamase superfamily. Glyoxalase II family.</text>
</comment>
<dbReference type="GO" id="GO:0019243">
    <property type="term" value="P:methylglyoxal catabolic process to D-lactate via S-lactoyl-glutathione"/>
    <property type="evidence" value="ECO:0007669"/>
    <property type="project" value="InterPro"/>
</dbReference>